<proteinExistence type="predicted"/>
<dbReference type="Proteomes" id="UP000789759">
    <property type="component" value="Unassembled WGS sequence"/>
</dbReference>
<dbReference type="AlphaFoldDB" id="A0A9N9NA09"/>
<keyword evidence="2" id="KW-1185">Reference proteome</keyword>
<sequence length="95" mass="10911">MPLEEIVYLSVDLPDIRTSTITPKRKCFANAPEISPAKFHEKGPTITKVLESYDISEVSGDDYKREDLKQEQDFKLNAKIALEKLFDSYLEILMT</sequence>
<protein>
    <submittedName>
        <fullName evidence="1">7751_t:CDS:1</fullName>
    </submittedName>
</protein>
<name>A0A9N9NA09_9GLOM</name>
<reference evidence="1" key="1">
    <citation type="submission" date="2021-06" db="EMBL/GenBank/DDBJ databases">
        <authorList>
            <person name="Kallberg Y."/>
            <person name="Tangrot J."/>
            <person name="Rosling A."/>
        </authorList>
    </citation>
    <scope>NUCLEOTIDE SEQUENCE</scope>
    <source>
        <strain evidence="1">FL966</strain>
    </source>
</reference>
<gene>
    <name evidence="1" type="ORF">CPELLU_LOCUS12599</name>
</gene>
<evidence type="ECO:0000313" key="1">
    <source>
        <dbReference type="EMBL" id="CAG8715971.1"/>
    </source>
</evidence>
<organism evidence="1 2">
    <name type="scientific">Cetraspora pellucida</name>
    <dbReference type="NCBI Taxonomy" id="1433469"/>
    <lineage>
        <taxon>Eukaryota</taxon>
        <taxon>Fungi</taxon>
        <taxon>Fungi incertae sedis</taxon>
        <taxon>Mucoromycota</taxon>
        <taxon>Glomeromycotina</taxon>
        <taxon>Glomeromycetes</taxon>
        <taxon>Diversisporales</taxon>
        <taxon>Gigasporaceae</taxon>
        <taxon>Cetraspora</taxon>
    </lineage>
</organism>
<accession>A0A9N9NA09</accession>
<comment type="caution">
    <text evidence="1">The sequence shown here is derived from an EMBL/GenBank/DDBJ whole genome shotgun (WGS) entry which is preliminary data.</text>
</comment>
<dbReference type="EMBL" id="CAJVQA010012361">
    <property type="protein sequence ID" value="CAG8715971.1"/>
    <property type="molecule type" value="Genomic_DNA"/>
</dbReference>
<evidence type="ECO:0000313" key="2">
    <source>
        <dbReference type="Proteomes" id="UP000789759"/>
    </source>
</evidence>